<sequence>MLKAKEYDYKDSNCADIGSAMDKAAREAAGATEPAWEGAGQEPGTKIWRIEQFKVKEWNDPDYYNTFFAGDAYIVLNTFLKEDKLLWDVYFWLGKDCSQDEAGTAAYKTVELDDVLKGAPVQHREVMGYESPGFLKLFSPCLKTVEGGIDSGFRKVVPEEYRPRLLRIVQQKAGKSTVVAIREVPMSNEALNQGDVYIMDKGLELVQWNGSDCGIFEKNKAAELVRSIDAERNEKCEVTVIEGYDENPEFHAALEGSAADVKTKEEGEAASVFLAGASADPKLFKVSDAGGSLSFEETGCSEPLDENDAYILDAGYQIFVWIGKGASPDEKKGAMLKAQEYLVNSGRPPYLPIERVLQDAESASFLSVRG</sequence>
<comment type="caution">
    <text evidence="2">The sequence shown here is derived from an EMBL/GenBank/DDBJ whole genome shotgun (WGS) entry which is preliminary data.</text>
</comment>
<dbReference type="InterPro" id="IPR007123">
    <property type="entry name" value="Gelsolin-like_dom"/>
</dbReference>
<evidence type="ECO:0000313" key="3">
    <source>
        <dbReference type="Proteomes" id="UP001190700"/>
    </source>
</evidence>
<organism evidence="2 3">
    <name type="scientific">Cymbomonas tetramitiformis</name>
    <dbReference type="NCBI Taxonomy" id="36881"/>
    <lineage>
        <taxon>Eukaryota</taxon>
        <taxon>Viridiplantae</taxon>
        <taxon>Chlorophyta</taxon>
        <taxon>Pyramimonadophyceae</taxon>
        <taxon>Pyramimonadales</taxon>
        <taxon>Pyramimonadaceae</taxon>
        <taxon>Cymbomonas</taxon>
    </lineage>
</organism>
<name>A0AAE0LGP0_9CHLO</name>
<dbReference type="PANTHER" id="PTHR11977:SF130">
    <property type="entry name" value="SEVERIN"/>
    <property type="match status" value="1"/>
</dbReference>
<dbReference type="Pfam" id="PF00626">
    <property type="entry name" value="Gelsolin"/>
    <property type="match status" value="3"/>
</dbReference>
<protein>
    <recommendedName>
        <fullName evidence="1">Gelsolin-like domain-containing protein</fullName>
    </recommendedName>
</protein>
<dbReference type="PANTHER" id="PTHR11977">
    <property type="entry name" value="VILLIN"/>
    <property type="match status" value="1"/>
</dbReference>
<dbReference type="AlphaFoldDB" id="A0AAE0LGP0"/>
<dbReference type="CDD" id="cd11292">
    <property type="entry name" value="gelsolin_S3_like"/>
    <property type="match status" value="1"/>
</dbReference>
<dbReference type="GO" id="GO:0008154">
    <property type="term" value="P:actin polymerization or depolymerization"/>
    <property type="evidence" value="ECO:0007669"/>
    <property type="project" value="TreeGrafter"/>
</dbReference>
<keyword evidence="3" id="KW-1185">Reference proteome</keyword>
<accession>A0AAE0LGP0</accession>
<dbReference type="Proteomes" id="UP001190700">
    <property type="component" value="Unassembled WGS sequence"/>
</dbReference>
<dbReference type="SMART" id="SM00262">
    <property type="entry name" value="GEL"/>
    <property type="match status" value="3"/>
</dbReference>
<gene>
    <name evidence="2" type="ORF">CYMTET_7748</name>
</gene>
<dbReference type="Gene3D" id="3.40.20.10">
    <property type="entry name" value="Severin"/>
    <property type="match status" value="3"/>
</dbReference>
<dbReference type="InterPro" id="IPR029006">
    <property type="entry name" value="ADF-H/Gelsolin-like_dom_sf"/>
</dbReference>
<evidence type="ECO:0000313" key="2">
    <source>
        <dbReference type="EMBL" id="KAK3284613.1"/>
    </source>
</evidence>
<dbReference type="EMBL" id="LGRX02002220">
    <property type="protein sequence ID" value="KAK3284613.1"/>
    <property type="molecule type" value="Genomic_DNA"/>
</dbReference>
<dbReference type="GO" id="GO:0015629">
    <property type="term" value="C:actin cytoskeleton"/>
    <property type="evidence" value="ECO:0007669"/>
    <property type="project" value="TreeGrafter"/>
</dbReference>
<feature type="domain" description="Gelsolin-like" evidence="1">
    <location>
        <begin position="66"/>
        <end position="135"/>
    </location>
</feature>
<dbReference type="PRINTS" id="PR00597">
    <property type="entry name" value="GELSOLIN"/>
</dbReference>
<dbReference type="SUPFAM" id="SSF55753">
    <property type="entry name" value="Actin depolymerizing proteins"/>
    <property type="match status" value="3"/>
</dbReference>
<feature type="domain" description="Gelsolin-like" evidence="1">
    <location>
        <begin position="182"/>
        <end position="250"/>
    </location>
</feature>
<dbReference type="InterPro" id="IPR007122">
    <property type="entry name" value="Villin/Gelsolin"/>
</dbReference>
<dbReference type="GO" id="GO:0051015">
    <property type="term" value="F:actin filament binding"/>
    <property type="evidence" value="ECO:0007669"/>
    <property type="project" value="InterPro"/>
</dbReference>
<evidence type="ECO:0000259" key="1">
    <source>
        <dbReference type="Pfam" id="PF00626"/>
    </source>
</evidence>
<dbReference type="GO" id="GO:0005737">
    <property type="term" value="C:cytoplasm"/>
    <property type="evidence" value="ECO:0007669"/>
    <property type="project" value="TreeGrafter"/>
</dbReference>
<dbReference type="CDD" id="cd11290">
    <property type="entry name" value="gelsolin_S1_like"/>
    <property type="match status" value="1"/>
</dbReference>
<reference evidence="2 3" key="1">
    <citation type="journal article" date="2015" name="Genome Biol. Evol.">
        <title>Comparative Genomics of a Bacterivorous Green Alga Reveals Evolutionary Causalities and Consequences of Phago-Mixotrophic Mode of Nutrition.</title>
        <authorList>
            <person name="Burns J.A."/>
            <person name="Paasch A."/>
            <person name="Narechania A."/>
            <person name="Kim E."/>
        </authorList>
    </citation>
    <scope>NUCLEOTIDE SEQUENCE [LARGE SCALE GENOMIC DNA]</scope>
    <source>
        <strain evidence="2 3">PLY_AMNH</strain>
    </source>
</reference>
<proteinExistence type="predicted"/>
<feature type="domain" description="Gelsolin-like" evidence="1">
    <location>
        <begin position="301"/>
        <end position="366"/>
    </location>
</feature>